<protein>
    <submittedName>
        <fullName evidence="3">Unannotated protein</fullName>
    </submittedName>
</protein>
<dbReference type="PANTHER" id="PTHR10157:SF23">
    <property type="entry name" value="MOXD1 HOMOLOG 1"/>
    <property type="match status" value="1"/>
</dbReference>
<proteinExistence type="predicted"/>
<dbReference type="GO" id="GO:0004500">
    <property type="term" value="F:dopamine beta-monooxygenase activity"/>
    <property type="evidence" value="ECO:0007669"/>
    <property type="project" value="InterPro"/>
</dbReference>
<evidence type="ECO:0000313" key="3">
    <source>
        <dbReference type="EMBL" id="CAB4663684.1"/>
    </source>
</evidence>
<dbReference type="EMBL" id="CAEZWP010000056">
    <property type="protein sequence ID" value="CAB4663684.1"/>
    <property type="molecule type" value="Genomic_DNA"/>
</dbReference>
<dbReference type="InterPro" id="IPR008977">
    <property type="entry name" value="PHM/PNGase_F_dom_sf"/>
</dbReference>
<feature type="domain" description="Copper type II ascorbate-dependent monooxygenase C-terminal" evidence="2">
    <location>
        <begin position="414"/>
        <end position="524"/>
    </location>
</feature>
<dbReference type="InterPro" id="IPR024548">
    <property type="entry name" value="Cu2_monoox_C"/>
</dbReference>
<dbReference type="Gene3D" id="2.60.120.310">
    <property type="entry name" value="Copper type II, ascorbate-dependent monooxygenase, N-terminal domain"/>
    <property type="match status" value="1"/>
</dbReference>
<dbReference type="PANTHER" id="PTHR10157">
    <property type="entry name" value="DOPAMINE BETA HYDROXYLASE RELATED"/>
    <property type="match status" value="1"/>
</dbReference>
<keyword evidence="1" id="KW-1015">Disulfide bond</keyword>
<dbReference type="InterPro" id="IPR014784">
    <property type="entry name" value="Cu2_ascorb_mOase-like_C"/>
</dbReference>
<evidence type="ECO:0000256" key="1">
    <source>
        <dbReference type="ARBA" id="ARBA00023157"/>
    </source>
</evidence>
<dbReference type="InterPro" id="IPR036939">
    <property type="entry name" value="Cu2_ascorb_mOase_N_sf"/>
</dbReference>
<dbReference type="InterPro" id="IPR000945">
    <property type="entry name" value="DBH-like"/>
</dbReference>
<accession>A0A6J6LTA0</accession>
<sequence length="526" mass="56291">MKKAFAVIIPALLIALVATPALGSNDKYADAQTSLTYTVYKPSKTLGLTTRSFDLISCGDTNEPWLYAKYGGTKRYLEIMETAAGVKCSDPGLSKQLRDVVINGVKAKLYVYCDPTKPAAANKCTTADIARVGGYVIFTNKAAKGLKRTEIQVQVIGGITYAQLLTVAKSLKAVKASGTPIQELASPASKLILATPSYLPTPPQGGSDEYRCFLLDPKFDKEVFLQSVLIEPDNLKVSHHGILYKVDATNVATTQALDKESSEAGWSCFGDTGIPGASAFSAASPSSWVSFWAPGGNFKAYPAGTGMKVVAGDQFILQSHFHVMPGDSTGKNSASMKVSLSLATSPVTSLKTLLITAPIELACSPQESGPLCTREAALIDLANRTSDKGALQARGLSFICGQNALNPIPSPVSECTTTIRSPIKIYGVTGHMHQLGKNISVTYTEASTSKASLIMNRPIWDFDNQTTDWLKNPILAMPGDKLKVTCTFDVGLRALLPEFKNISPNYVVWGEGTRDEMCLAVVNYTN</sequence>
<gene>
    <name evidence="3" type="ORF">UFOPK2265_00970</name>
</gene>
<dbReference type="Pfam" id="PF03712">
    <property type="entry name" value="Cu2_monoox_C"/>
    <property type="match status" value="1"/>
</dbReference>
<name>A0A6J6LTA0_9ZZZZ</name>
<dbReference type="AlphaFoldDB" id="A0A6J6LTA0"/>
<evidence type="ECO:0000259" key="2">
    <source>
        <dbReference type="Pfam" id="PF03712"/>
    </source>
</evidence>
<dbReference type="GO" id="GO:0005507">
    <property type="term" value="F:copper ion binding"/>
    <property type="evidence" value="ECO:0007669"/>
    <property type="project" value="InterPro"/>
</dbReference>
<organism evidence="3">
    <name type="scientific">freshwater metagenome</name>
    <dbReference type="NCBI Taxonomy" id="449393"/>
    <lineage>
        <taxon>unclassified sequences</taxon>
        <taxon>metagenomes</taxon>
        <taxon>ecological metagenomes</taxon>
    </lineage>
</organism>
<dbReference type="Gene3D" id="2.60.120.230">
    <property type="match status" value="1"/>
</dbReference>
<dbReference type="SUPFAM" id="SSF49742">
    <property type="entry name" value="PHM/PNGase F"/>
    <property type="match status" value="2"/>
</dbReference>
<reference evidence="3" key="1">
    <citation type="submission" date="2020-05" db="EMBL/GenBank/DDBJ databases">
        <authorList>
            <person name="Chiriac C."/>
            <person name="Salcher M."/>
            <person name="Ghai R."/>
            <person name="Kavagutti S V."/>
        </authorList>
    </citation>
    <scope>NUCLEOTIDE SEQUENCE</scope>
</reference>